<name>A0ABD3G2J5_9STRA</name>
<organism evidence="7 8">
    <name type="scientific">Phytophthora oleae</name>
    <dbReference type="NCBI Taxonomy" id="2107226"/>
    <lineage>
        <taxon>Eukaryota</taxon>
        <taxon>Sar</taxon>
        <taxon>Stramenopiles</taxon>
        <taxon>Oomycota</taxon>
        <taxon>Peronosporomycetes</taxon>
        <taxon>Peronosporales</taxon>
        <taxon>Peronosporaceae</taxon>
        <taxon>Phytophthora</taxon>
    </lineage>
</organism>
<evidence type="ECO:0000259" key="6">
    <source>
        <dbReference type="Pfam" id="PF04547"/>
    </source>
</evidence>
<feature type="transmembrane region" description="Helical" evidence="5">
    <location>
        <begin position="667"/>
        <end position="688"/>
    </location>
</feature>
<dbReference type="PANTHER" id="PTHR12308:SF73">
    <property type="entry name" value="ANOCTAMIN"/>
    <property type="match status" value="1"/>
</dbReference>
<dbReference type="EMBL" id="JBIMZQ010000004">
    <property type="protein sequence ID" value="KAL3672161.1"/>
    <property type="molecule type" value="Genomic_DNA"/>
</dbReference>
<dbReference type="Pfam" id="PF04547">
    <property type="entry name" value="Anoctamin"/>
    <property type="match status" value="1"/>
</dbReference>
<reference evidence="7 8" key="1">
    <citation type="submission" date="2024-09" db="EMBL/GenBank/DDBJ databases">
        <title>Genome sequencing and assembly of Phytophthora oleae, isolate VK10A, causative agent of rot of olive drupes.</title>
        <authorList>
            <person name="Conti Taguali S."/>
            <person name="Riolo M."/>
            <person name="La Spada F."/>
            <person name="Cacciola S.O."/>
            <person name="Dionisio G."/>
        </authorList>
    </citation>
    <scope>NUCLEOTIDE SEQUENCE [LARGE SCALE GENOMIC DNA]</scope>
    <source>
        <strain evidence="7 8">VK10A</strain>
    </source>
</reference>
<gene>
    <name evidence="7" type="ORF">V7S43_002824</name>
</gene>
<sequence length="948" mass="109398">MKKDDGAEVNEFIHEHSIQVDFAPKKQKSASIFHKFGAASAEYENTMFENDLVLIFPLREGGESKKPESFDKQAFVSLLLGNTGNNTNNSHHPFQRVLRTSRCFLDDHGKDMLAGISPRKSGAGDSARHLIKCQLLEAEYEKFVGSAEPTERRFCELVATAISRRIQLACGLTSRMFLSCDGDEIIMSVKSENDDLRVEADRTNYRLQLSNKPFDDVLHRDKISDLKREIGADAWQNSLDLLLEKRGTIDRTEEIPEMDPELVSFGNEHHPRIRKALRRWGHREEADGMFSDDNNHSQTRWNRFWTSIFSIHHDPMTYFSPFADYRHEPEFQPYFRRYPLSWGGKEEQALFTQKDRIRLASGIVDRHINLDALQGAGYLKSPMFALHDQAAIEELRATWALNVKLLYQPLHKIRYYFGEKIALYFAWLEFYTKMLIFPSTAGIITIIYEEDRDEEGNDNNRGYFLVAFAIFVVIWSSMFSEFWKRKNGLLGSIWGCHGFNEVFRYRPQFRGTKSWHPVTDAEELTYESRARRHRWFVISVMVVTIMVGIVIVALVGLFVLKHYINDRDNLHNVDIKYRTPLTLAVTIANAIQILILNMAYRLVAKKLNDMENHRTDGEYENYLAIKVFMFQFCNSFASFFYIAFIKRQLEGSCLYGDDCMKELRDQLLVLFLVRIVVGNTTEVAIPYLKYRYQLYAEAKATPVVEGKRQEDAVKGGHKFIETQAKLAPYGSNEAFEDYNELAIQFGFHNLFVVAFPLTPLLALVNNVVEVHVDACKLCFNCRRPFPHPAKSIGVWFYIFRFMTYMTVGTNAALILWTSNLFENYSGTVKAFSLVVVWQIGLAISLFIERTVPDMPNHLGLLLERYDYIVDVVFKNLSEGDVSHLNEVSESLDLTIYPNDQCEDKAGDMTSVLQMRDQENEVRAAGHARHELETLNESIRKLENKKSTA</sequence>
<feature type="transmembrane region" description="Helical" evidence="5">
    <location>
        <begin position="535"/>
        <end position="560"/>
    </location>
</feature>
<dbReference type="PANTHER" id="PTHR12308">
    <property type="entry name" value="ANOCTAMIN"/>
    <property type="match status" value="1"/>
</dbReference>
<keyword evidence="2 5" id="KW-0812">Transmembrane</keyword>
<keyword evidence="3 5" id="KW-1133">Transmembrane helix</keyword>
<feature type="transmembrane region" description="Helical" evidence="5">
    <location>
        <begin position="580"/>
        <end position="603"/>
    </location>
</feature>
<evidence type="ECO:0000256" key="5">
    <source>
        <dbReference type="SAM" id="Phobius"/>
    </source>
</evidence>
<feature type="transmembrane region" description="Helical" evidence="5">
    <location>
        <begin position="828"/>
        <end position="847"/>
    </location>
</feature>
<keyword evidence="4 5" id="KW-0472">Membrane</keyword>
<feature type="transmembrane region" description="Helical" evidence="5">
    <location>
        <begin position="623"/>
        <end position="644"/>
    </location>
</feature>
<dbReference type="AlphaFoldDB" id="A0ABD3G2J5"/>
<evidence type="ECO:0000256" key="1">
    <source>
        <dbReference type="ARBA" id="ARBA00004141"/>
    </source>
</evidence>
<dbReference type="GO" id="GO:0016020">
    <property type="term" value="C:membrane"/>
    <property type="evidence" value="ECO:0007669"/>
    <property type="project" value="UniProtKB-SubCell"/>
</dbReference>
<keyword evidence="8" id="KW-1185">Reference proteome</keyword>
<proteinExistence type="predicted"/>
<feature type="transmembrane region" description="Helical" evidence="5">
    <location>
        <begin position="463"/>
        <end position="483"/>
    </location>
</feature>
<feature type="transmembrane region" description="Helical" evidence="5">
    <location>
        <begin position="421"/>
        <end position="448"/>
    </location>
</feature>
<evidence type="ECO:0000256" key="3">
    <source>
        <dbReference type="ARBA" id="ARBA00022989"/>
    </source>
</evidence>
<feature type="domain" description="Anoctamin transmembrane" evidence="6">
    <location>
        <begin position="413"/>
        <end position="860"/>
    </location>
</feature>
<protein>
    <recommendedName>
        <fullName evidence="6">Anoctamin transmembrane domain-containing protein</fullName>
    </recommendedName>
</protein>
<feature type="transmembrane region" description="Helical" evidence="5">
    <location>
        <begin position="792"/>
        <end position="816"/>
    </location>
</feature>
<evidence type="ECO:0000313" key="8">
    <source>
        <dbReference type="Proteomes" id="UP001632037"/>
    </source>
</evidence>
<comment type="caution">
    <text evidence="7">The sequence shown here is derived from an EMBL/GenBank/DDBJ whole genome shotgun (WGS) entry which is preliminary data.</text>
</comment>
<dbReference type="InterPro" id="IPR049452">
    <property type="entry name" value="Anoctamin_TM"/>
</dbReference>
<evidence type="ECO:0000256" key="2">
    <source>
        <dbReference type="ARBA" id="ARBA00022692"/>
    </source>
</evidence>
<evidence type="ECO:0000256" key="4">
    <source>
        <dbReference type="ARBA" id="ARBA00023136"/>
    </source>
</evidence>
<comment type="subcellular location">
    <subcellularLocation>
        <location evidence="1">Membrane</location>
        <topology evidence="1">Multi-pass membrane protein</topology>
    </subcellularLocation>
</comment>
<accession>A0ABD3G2J5</accession>
<dbReference type="Proteomes" id="UP001632037">
    <property type="component" value="Unassembled WGS sequence"/>
</dbReference>
<dbReference type="InterPro" id="IPR007632">
    <property type="entry name" value="Anoctamin"/>
</dbReference>
<evidence type="ECO:0000313" key="7">
    <source>
        <dbReference type="EMBL" id="KAL3672161.1"/>
    </source>
</evidence>